<dbReference type="AlphaFoldDB" id="A0A6J4KTQ1"/>
<gene>
    <name evidence="3" type="ORF">AVDCRST_MAG46-354</name>
</gene>
<keyword evidence="1" id="KW-0560">Oxidoreductase</keyword>
<dbReference type="GO" id="GO:0005829">
    <property type="term" value="C:cytosol"/>
    <property type="evidence" value="ECO:0007669"/>
    <property type="project" value="TreeGrafter"/>
</dbReference>
<reference evidence="3" key="1">
    <citation type="submission" date="2020-02" db="EMBL/GenBank/DDBJ databases">
        <authorList>
            <person name="Meier V. D."/>
        </authorList>
    </citation>
    <scope>NUCLEOTIDE SEQUENCE</scope>
    <source>
        <strain evidence="3">AVDCRST_MAG46</strain>
    </source>
</reference>
<proteinExistence type="predicted"/>
<evidence type="ECO:0000259" key="2">
    <source>
        <dbReference type="Pfam" id="PF00248"/>
    </source>
</evidence>
<evidence type="ECO:0000256" key="1">
    <source>
        <dbReference type="ARBA" id="ARBA00023002"/>
    </source>
</evidence>
<sequence length="316" mass="33677">MVEMTYRPLGASGLVVSTVGLGCNAFGLRADIDATREIVQAAIDSGITLFDVADIYGPEPGVSESMLGEVLGDHRDDVVLATKFGMDMRGANGADHGVRGSRRYIRRAVEASLRRLRTDHIDLYQLHQPDPVTPIEETLTALAELVAEGKVRYVGSSNFAGWQVVEADWVARSSGCAAFISAQNKYSMYDRSAEAELIPACEHVGVGLIPFFPLAYGLLAGRYKRGEPAPAGSKLAGSSGRLENADFDRIERFEAYAAERGLTPVQVAIGGLAAQPAVASVIAGASKADQVRTNAEAGQWEPTPEDLVVLDEITAP</sequence>
<dbReference type="InterPro" id="IPR050523">
    <property type="entry name" value="AKR_Detox_Biosynth"/>
</dbReference>
<accession>A0A6J4KTQ1</accession>
<dbReference type="InterPro" id="IPR023210">
    <property type="entry name" value="NADP_OxRdtase_dom"/>
</dbReference>
<dbReference type="PROSITE" id="PS51257">
    <property type="entry name" value="PROKAR_LIPOPROTEIN"/>
    <property type="match status" value="1"/>
</dbReference>
<name>A0A6J4KTQ1_9ACTN</name>
<dbReference type="GO" id="GO:0016491">
    <property type="term" value="F:oxidoreductase activity"/>
    <property type="evidence" value="ECO:0007669"/>
    <property type="project" value="UniProtKB-KW"/>
</dbReference>
<dbReference type="FunFam" id="3.20.20.100:FF:000004">
    <property type="entry name" value="Oxidoreductase, aldo/keto reductase"/>
    <property type="match status" value="1"/>
</dbReference>
<dbReference type="SUPFAM" id="SSF51430">
    <property type="entry name" value="NAD(P)-linked oxidoreductase"/>
    <property type="match status" value="1"/>
</dbReference>
<dbReference type="Gene3D" id="3.20.20.100">
    <property type="entry name" value="NADP-dependent oxidoreductase domain"/>
    <property type="match status" value="1"/>
</dbReference>
<dbReference type="PANTHER" id="PTHR43364:SF4">
    <property type="entry name" value="NAD(P)-LINKED OXIDOREDUCTASE SUPERFAMILY PROTEIN"/>
    <property type="match status" value="1"/>
</dbReference>
<dbReference type="InterPro" id="IPR036812">
    <property type="entry name" value="NAD(P)_OxRdtase_dom_sf"/>
</dbReference>
<dbReference type="PRINTS" id="PR00069">
    <property type="entry name" value="ALDKETRDTASE"/>
</dbReference>
<evidence type="ECO:0000313" key="3">
    <source>
        <dbReference type="EMBL" id="CAA9313977.1"/>
    </source>
</evidence>
<organism evidence="3">
    <name type="scientific">uncultured Nocardioidaceae bacterium</name>
    <dbReference type="NCBI Taxonomy" id="253824"/>
    <lineage>
        <taxon>Bacteria</taxon>
        <taxon>Bacillati</taxon>
        <taxon>Actinomycetota</taxon>
        <taxon>Actinomycetes</taxon>
        <taxon>Propionibacteriales</taxon>
        <taxon>Nocardioidaceae</taxon>
        <taxon>environmental samples</taxon>
    </lineage>
</organism>
<dbReference type="EMBL" id="CADCUD010000029">
    <property type="protein sequence ID" value="CAA9313977.1"/>
    <property type="molecule type" value="Genomic_DNA"/>
</dbReference>
<protein>
    <submittedName>
        <fullName evidence="3">Oxidoreductase</fullName>
    </submittedName>
</protein>
<feature type="domain" description="NADP-dependent oxidoreductase" evidence="2">
    <location>
        <begin position="19"/>
        <end position="313"/>
    </location>
</feature>
<dbReference type="InterPro" id="IPR020471">
    <property type="entry name" value="AKR"/>
</dbReference>
<dbReference type="Pfam" id="PF00248">
    <property type="entry name" value="Aldo_ket_red"/>
    <property type="match status" value="1"/>
</dbReference>
<dbReference type="PANTHER" id="PTHR43364">
    <property type="entry name" value="NADH-SPECIFIC METHYLGLYOXAL REDUCTASE-RELATED"/>
    <property type="match status" value="1"/>
</dbReference>